<dbReference type="SUPFAM" id="SSF69572">
    <property type="entry name" value="Activating enzymes of the ubiquitin-like proteins"/>
    <property type="match status" value="1"/>
</dbReference>
<name>A0A4R8WCJ5_9MICO</name>
<sequence length="354" mass="35817">MGGWPTVSRVILRRAVTLLMGALLESVSAGRRGAPSEPTSSLNLPRVASEGGLRADDRGGVGGAGAIAAYRCVMALPPLVEPTGPLSPTETARLEQVRNLPQLRLPPIDELGHRRLAAARALVLGTSGLSAPAVRTLAAAGVGTIGLADVGPLDVDALVLATTTILTLSPDTAVTAHDEDLTAESAARILGGYDLVIDGSDLAPQPFLVGDTCATLGLPLVWGSVARGNAELSVFWSSPPRRSGQRSTRLRDFYGTDPDAAGAAAVPADPGVLGALRGQAGAILAAEAIRLITGTGEPLIGRVLTIDAESGRFDATVLPVAQPAPAGARIETDGAEPVPVAASVATATATATEE</sequence>
<dbReference type="EMBL" id="SOFL01000012">
    <property type="protein sequence ID" value="TFC04826.1"/>
    <property type="molecule type" value="Genomic_DNA"/>
</dbReference>
<dbReference type="AlphaFoldDB" id="A0A4R8WCJ5"/>
<proteinExistence type="predicted"/>
<evidence type="ECO:0000313" key="3">
    <source>
        <dbReference type="EMBL" id="TFC04826.1"/>
    </source>
</evidence>
<protein>
    <recommendedName>
        <fullName evidence="2">THIF-type NAD/FAD binding fold domain-containing protein</fullName>
    </recommendedName>
</protein>
<feature type="region of interest" description="Disordered" evidence="1">
    <location>
        <begin position="29"/>
        <end position="48"/>
    </location>
</feature>
<comment type="caution">
    <text evidence="3">The sequence shown here is derived from an EMBL/GenBank/DDBJ whole genome shotgun (WGS) entry which is preliminary data.</text>
</comment>
<keyword evidence="4" id="KW-1185">Reference proteome</keyword>
<dbReference type="Gene3D" id="3.40.50.720">
    <property type="entry name" value="NAD(P)-binding Rossmann-like Domain"/>
    <property type="match status" value="1"/>
</dbReference>
<feature type="domain" description="THIF-type NAD/FAD binding fold" evidence="2">
    <location>
        <begin position="161"/>
        <end position="314"/>
    </location>
</feature>
<dbReference type="Pfam" id="PF00899">
    <property type="entry name" value="ThiF"/>
    <property type="match status" value="1"/>
</dbReference>
<accession>A0A4R8WCJ5</accession>
<evidence type="ECO:0000259" key="2">
    <source>
        <dbReference type="Pfam" id="PF00899"/>
    </source>
</evidence>
<evidence type="ECO:0000256" key="1">
    <source>
        <dbReference type="SAM" id="MobiDB-lite"/>
    </source>
</evidence>
<dbReference type="InterPro" id="IPR035985">
    <property type="entry name" value="Ubiquitin-activating_enz"/>
</dbReference>
<organism evidence="3 4">
    <name type="scientific">Cryobacterium adonitolivorans</name>
    <dbReference type="NCBI Taxonomy" id="1259189"/>
    <lineage>
        <taxon>Bacteria</taxon>
        <taxon>Bacillati</taxon>
        <taxon>Actinomycetota</taxon>
        <taxon>Actinomycetes</taxon>
        <taxon>Micrococcales</taxon>
        <taxon>Microbacteriaceae</taxon>
        <taxon>Cryobacterium</taxon>
    </lineage>
</organism>
<dbReference type="InterPro" id="IPR000594">
    <property type="entry name" value="ThiF_NAD_FAD-bd"/>
</dbReference>
<reference evidence="3 4" key="1">
    <citation type="submission" date="2019-03" db="EMBL/GenBank/DDBJ databases">
        <title>Genomics of glacier-inhabiting Cryobacterium strains.</title>
        <authorList>
            <person name="Liu Q."/>
            <person name="Xin Y.-H."/>
        </authorList>
    </citation>
    <scope>NUCLEOTIDE SEQUENCE [LARGE SCALE GENOMIC DNA]</scope>
    <source>
        <strain evidence="3 4">RHLS22-1</strain>
    </source>
</reference>
<dbReference type="GO" id="GO:0008641">
    <property type="term" value="F:ubiquitin-like modifier activating enzyme activity"/>
    <property type="evidence" value="ECO:0007669"/>
    <property type="project" value="InterPro"/>
</dbReference>
<dbReference type="OrthoDB" id="9804286at2"/>
<gene>
    <name evidence="3" type="ORF">E3O42_04845</name>
</gene>
<evidence type="ECO:0000313" key="4">
    <source>
        <dbReference type="Proteomes" id="UP000297907"/>
    </source>
</evidence>
<dbReference type="Proteomes" id="UP000297907">
    <property type="component" value="Unassembled WGS sequence"/>
</dbReference>